<accession>A0A811UPJ7</accession>
<gene>
    <name evidence="2" type="ORF">CCAP1982_LOCUS9574</name>
</gene>
<dbReference type="EMBL" id="CAJHJT010000023">
    <property type="protein sequence ID" value="CAD7001102.1"/>
    <property type="molecule type" value="Genomic_DNA"/>
</dbReference>
<dbReference type="AlphaFoldDB" id="A0A811UPJ7"/>
<name>A0A811UPJ7_CERCA</name>
<dbReference type="OrthoDB" id="10561010at2759"/>
<organism evidence="2 3">
    <name type="scientific">Ceratitis capitata</name>
    <name type="common">Mediterranean fruit fly</name>
    <name type="synonym">Tephritis capitata</name>
    <dbReference type="NCBI Taxonomy" id="7213"/>
    <lineage>
        <taxon>Eukaryota</taxon>
        <taxon>Metazoa</taxon>
        <taxon>Ecdysozoa</taxon>
        <taxon>Arthropoda</taxon>
        <taxon>Hexapoda</taxon>
        <taxon>Insecta</taxon>
        <taxon>Pterygota</taxon>
        <taxon>Neoptera</taxon>
        <taxon>Endopterygota</taxon>
        <taxon>Diptera</taxon>
        <taxon>Brachycera</taxon>
        <taxon>Muscomorpha</taxon>
        <taxon>Tephritoidea</taxon>
        <taxon>Tephritidae</taxon>
        <taxon>Ceratitis</taxon>
        <taxon>Ceratitis</taxon>
    </lineage>
</organism>
<proteinExistence type="predicted"/>
<evidence type="ECO:0000256" key="1">
    <source>
        <dbReference type="SAM" id="MobiDB-lite"/>
    </source>
</evidence>
<evidence type="ECO:0000313" key="2">
    <source>
        <dbReference type="EMBL" id="CAD7001102.1"/>
    </source>
</evidence>
<keyword evidence="3" id="KW-1185">Reference proteome</keyword>
<dbReference type="Proteomes" id="UP000606786">
    <property type="component" value="Unassembled WGS sequence"/>
</dbReference>
<sequence length="232" mass="26832">MSTSEEPSVISIDSPLTQQTHENYQHFATATELHVARHLPHKFLMDSSRLHDQQTTFHEFRHQGYITQQQHQLYCQQHRYFQNESYRGPSTDTNHNSNSAQPTLETPYITNTVKFLNNLDKCIPLKLDQQHRQALTISQAFEKEVDQHILVNTEHVGKANASNYAMSMQPSPQLNNACLPRGKYHIDSKTITLRINEDKHCQQGTNCEQGQTKKKIILNDQHQQVEAGYLQK</sequence>
<protein>
    <submittedName>
        <fullName evidence="2">(Mediterranean fruit fly) hypothetical protein</fullName>
    </submittedName>
</protein>
<reference evidence="2" key="1">
    <citation type="submission" date="2020-11" db="EMBL/GenBank/DDBJ databases">
        <authorList>
            <person name="Whitehead M."/>
        </authorList>
    </citation>
    <scope>NUCLEOTIDE SEQUENCE</scope>
    <source>
        <strain evidence="2">EGII</strain>
    </source>
</reference>
<comment type="caution">
    <text evidence="2">The sequence shown here is derived from an EMBL/GenBank/DDBJ whole genome shotgun (WGS) entry which is preliminary data.</text>
</comment>
<feature type="region of interest" description="Disordered" evidence="1">
    <location>
        <begin position="84"/>
        <end position="104"/>
    </location>
</feature>
<evidence type="ECO:0000313" key="3">
    <source>
        <dbReference type="Proteomes" id="UP000606786"/>
    </source>
</evidence>